<dbReference type="AlphaFoldDB" id="A0AAW0JZ54"/>
<comment type="caution">
    <text evidence="1">The sequence shown here is derived from an EMBL/GenBank/DDBJ whole genome shotgun (WGS) entry which is preliminary data.</text>
</comment>
<reference evidence="1 2" key="1">
    <citation type="journal article" date="2018" name="Sci. Data">
        <title>The draft genome sequence of cork oak.</title>
        <authorList>
            <person name="Ramos A.M."/>
            <person name="Usie A."/>
            <person name="Barbosa P."/>
            <person name="Barros P.M."/>
            <person name="Capote T."/>
            <person name="Chaves I."/>
            <person name="Simoes F."/>
            <person name="Abreu I."/>
            <person name="Carrasquinho I."/>
            <person name="Faro C."/>
            <person name="Guimaraes J.B."/>
            <person name="Mendonca D."/>
            <person name="Nobrega F."/>
            <person name="Rodrigues L."/>
            <person name="Saibo N.J.M."/>
            <person name="Varela M.C."/>
            <person name="Egas C."/>
            <person name="Matos J."/>
            <person name="Miguel C.M."/>
            <person name="Oliveira M.M."/>
            <person name="Ricardo C.P."/>
            <person name="Goncalves S."/>
        </authorList>
    </citation>
    <scope>NUCLEOTIDE SEQUENCE [LARGE SCALE GENOMIC DNA]</scope>
    <source>
        <strain evidence="2">cv. HL8</strain>
    </source>
</reference>
<evidence type="ECO:0000313" key="2">
    <source>
        <dbReference type="Proteomes" id="UP000237347"/>
    </source>
</evidence>
<protein>
    <submittedName>
        <fullName evidence="1">Uncharacterized protein</fullName>
    </submittedName>
</protein>
<gene>
    <name evidence="1" type="ORF">CFP56_027267</name>
</gene>
<accession>A0AAW0JZ54</accession>
<dbReference type="EMBL" id="PKMF04000443">
    <property type="protein sequence ID" value="KAK7831506.1"/>
    <property type="molecule type" value="Genomic_DNA"/>
</dbReference>
<organism evidence="1 2">
    <name type="scientific">Quercus suber</name>
    <name type="common">Cork oak</name>
    <dbReference type="NCBI Taxonomy" id="58331"/>
    <lineage>
        <taxon>Eukaryota</taxon>
        <taxon>Viridiplantae</taxon>
        <taxon>Streptophyta</taxon>
        <taxon>Embryophyta</taxon>
        <taxon>Tracheophyta</taxon>
        <taxon>Spermatophyta</taxon>
        <taxon>Magnoliopsida</taxon>
        <taxon>eudicotyledons</taxon>
        <taxon>Gunneridae</taxon>
        <taxon>Pentapetalae</taxon>
        <taxon>rosids</taxon>
        <taxon>fabids</taxon>
        <taxon>Fagales</taxon>
        <taxon>Fagaceae</taxon>
        <taxon>Quercus</taxon>
    </lineage>
</organism>
<dbReference type="Proteomes" id="UP000237347">
    <property type="component" value="Unassembled WGS sequence"/>
</dbReference>
<proteinExistence type="predicted"/>
<evidence type="ECO:0000313" key="1">
    <source>
        <dbReference type="EMBL" id="KAK7831506.1"/>
    </source>
</evidence>
<name>A0AAW0JZ54_QUESU</name>
<sequence length="240" mass="26824">MKNPAVKLNKQTSGHLIDMTRSHPLFKGQNVASEQLQTIPAPTFAFRRLIRSQRNMLSSLGSASSTLEAKLIDGMAPLLLPTNCLLLSKRSTIVRFRITYVASLALVLVMNDQVTQTHSRLPCLGRLVCFIHVTRVTSITFRACRVRPLVSGTSFAMNRTPKHDMLPYMKNVPVIACIKQSSVFTRIPRRETVKMRDKEASPAGLHSTRKLNVNETSQVQNQLTALQMLPAEPFIFIGNI</sequence>
<keyword evidence="2" id="KW-1185">Reference proteome</keyword>